<feature type="compositionally biased region" description="Basic and acidic residues" evidence="1">
    <location>
        <begin position="507"/>
        <end position="526"/>
    </location>
</feature>
<dbReference type="AlphaFoldDB" id="U5ESP6"/>
<dbReference type="InterPro" id="IPR050704">
    <property type="entry name" value="Peptidase_C85-like"/>
</dbReference>
<dbReference type="PROSITE" id="PS50802">
    <property type="entry name" value="OTU"/>
    <property type="match status" value="1"/>
</dbReference>
<evidence type="ECO:0000256" key="1">
    <source>
        <dbReference type="SAM" id="MobiDB-lite"/>
    </source>
</evidence>
<feature type="compositionally biased region" description="Polar residues" evidence="1">
    <location>
        <begin position="532"/>
        <end position="542"/>
    </location>
</feature>
<sequence length="1126" mass="128794">RPFQSGSRQAPDPYDQFLEQEGFYRKHTARDSSCLFRVVSEQVFDIQKYAEQVRQECVNYMRKYRYIYETKIPKNISIDDYLDEMSKLKTYGTFVELEAMAYAYRFNVKLFEPYNTGNWFVQKPNFNRTIMIFFSPEKHFDSVFTKDFIEQAAMCQAIVYEILYVRVFKLPDVMYAVERMLHDPTGKNTKIIKRKNFETNEWIDEKAITAEGRVFTFNSAEETDCVLDNFQLCHFHNYENFLSIVDAYNAKKLQTNAGGDVENGKIMNSAQVTLNPLLHDRNSSCVRQLIKDGITPVPYKVAKALDPCIYRNSEFDVWSEVRKEMRIKFWMENCTKLQIGTKCSVRLESVANAKLYDCYIQEMSENRGPCIVYIEEMCEYFKVPYDSLKPLALNPAKFATIPIKYKPGKILEKFPTSVSTGYGRKKILSTQISKFFAKECIKNGQSGFEKNLLYEFNPKSKQYTAINHRQALAPYTKYQYFPIQPYEIIAMPLMIEANKDSGATKSEPVEATKLDDNVAKENETGSDKVANIDQNNNNVKTPGQQQHHGGHHFHGQQQQQNYHPKNIKTFGAQFDGQKTFYSRDYNNYHHQQSQQQQHGDFVDYGAPTTPIYPVEYHYETQYSTPYYRTPQNYLNTTPAATYRNYPAAMYHQQMPNTGIYSTNGTPTQFPYSIPANQFPIYKTPSPPTHQQYQQPNDLYQIPSRLNIFALPSTRPDGTDLPLNDLTTLRFYYNLGVEYFRQNQLRMMPPTTTTTTTNSSTIYYQAQNLSFDIQHQQQQQQQNHSLSQETTPTNSIDEQNVELQQITNDLHSLNLQQQPQHKDVSAVTSDEQKGVPFKKQSGNYHYQQQPQQHQQQHSGPKRRTGNYVANRFNKNAKNVYRNKNTYPPRNEHHVGGTNGQHHHQQQHHPHSAPSSVGGNQFQSASQQQAGGGQNNATSVSPGLTAVPPISPILPLTGSNAVNPMNQQTTVISPLVPVPEFTGNDFSQYPPGQPYQTVSVPYYQIDGTYGYYMPPQQAGLQPPQAPPGAVYIPSTPITSNVEHHQPQSASINDIVTTPTGPPQQPPTSAGAGSDPYQYQYINYHNYPSVYYTQPQIAPPGYVWYPQATPPAMLAPYNSCNNSSSNASQ</sequence>
<dbReference type="GO" id="GO:0004843">
    <property type="term" value="F:cysteine-type deubiquitinase activity"/>
    <property type="evidence" value="ECO:0007669"/>
    <property type="project" value="TreeGrafter"/>
</dbReference>
<feature type="region of interest" description="Disordered" evidence="1">
    <location>
        <begin position="773"/>
        <end position="793"/>
    </location>
</feature>
<feature type="compositionally biased region" description="Polar residues" evidence="1">
    <location>
        <begin position="782"/>
        <end position="793"/>
    </location>
</feature>
<proteinExistence type="evidence at transcript level"/>
<accession>U5ESP6</accession>
<feature type="compositionally biased region" description="Low complexity" evidence="1">
    <location>
        <begin position="916"/>
        <end position="937"/>
    </location>
</feature>
<dbReference type="EMBL" id="GANO01003169">
    <property type="protein sequence ID" value="JAB56702.1"/>
    <property type="molecule type" value="mRNA"/>
</dbReference>
<name>U5ESP6_9DIPT</name>
<dbReference type="PANTHER" id="PTHR12419">
    <property type="entry name" value="OTU DOMAIN CONTAINING PROTEIN"/>
    <property type="match status" value="1"/>
</dbReference>
<dbReference type="InterPro" id="IPR038765">
    <property type="entry name" value="Papain-like_cys_pep_sf"/>
</dbReference>
<feature type="region of interest" description="Disordered" evidence="1">
    <location>
        <begin position="502"/>
        <end position="560"/>
    </location>
</feature>
<evidence type="ECO:0000259" key="2">
    <source>
        <dbReference type="PROSITE" id="PS50802"/>
    </source>
</evidence>
<dbReference type="CDD" id="cd20380">
    <property type="entry name" value="Tudor_TDRD13-like"/>
    <property type="match status" value="1"/>
</dbReference>
<feature type="compositionally biased region" description="Polar residues" evidence="1">
    <location>
        <begin position="1038"/>
        <end position="1053"/>
    </location>
</feature>
<feature type="region of interest" description="Disordered" evidence="1">
    <location>
        <begin position="815"/>
        <end position="942"/>
    </location>
</feature>
<protein>
    <submittedName>
        <fullName evidence="3">Putative otu-like cysteine protease</fullName>
    </submittedName>
</protein>
<dbReference type="GO" id="GO:0006508">
    <property type="term" value="P:proteolysis"/>
    <property type="evidence" value="ECO:0007669"/>
    <property type="project" value="UniProtKB-KW"/>
</dbReference>
<dbReference type="InterPro" id="IPR049770">
    <property type="entry name" value="OTU_Tudor"/>
</dbReference>
<dbReference type="CDD" id="cd22753">
    <property type="entry name" value="OTU_ALG13-like"/>
    <property type="match status" value="1"/>
</dbReference>
<feature type="compositionally biased region" description="Basic residues" evidence="1">
    <location>
        <begin position="899"/>
        <end position="909"/>
    </location>
</feature>
<dbReference type="GO" id="GO:0016579">
    <property type="term" value="P:protein deubiquitination"/>
    <property type="evidence" value="ECO:0007669"/>
    <property type="project" value="TreeGrafter"/>
</dbReference>
<feature type="domain" description="OTU" evidence="2">
    <location>
        <begin position="23"/>
        <end position="146"/>
    </location>
</feature>
<dbReference type="PANTHER" id="PTHR12419:SF115">
    <property type="entry name" value="PROTEIN OVARIAN TUMOR LOCUS-RELATED"/>
    <property type="match status" value="1"/>
</dbReference>
<dbReference type="Gene3D" id="3.90.70.80">
    <property type="match status" value="1"/>
</dbReference>
<dbReference type="InterPro" id="IPR003323">
    <property type="entry name" value="OTU_dom"/>
</dbReference>
<evidence type="ECO:0000313" key="3">
    <source>
        <dbReference type="EMBL" id="JAB56702.1"/>
    </source>
</evidence>
<feature type="compositionally biased region" description="Low complexity" evidence="1">
    <location>
        <begin position="839"/>
        <end position="857"/>
    </location>
</feature>
<keyword evidence="3" id="KW-0645">Protease</keyword>
<organism evidence="3">
    <name type="scientific">Corethrella appendiculata</name>
    <dbReference type="NCBI Taxonomy" id="1370023"/>
    <lineage>
        <taxon>Eukaryota</taxon>
        <taxon>Metazoa</taxon>
        <taxon>Ecdysozoa</taxon>
        <taxon>Arthropoda</taxon>
        <taxon>Hexapoda</taxon>
        <taxon>Insecta</taxon>
        <taxon>Pterygota</taxon>
        <taxon>Neoptera</taxon>
        <taxon>Endopterygota</taxon>
        <taxon>Diptera</taxon>
        <taxon>Nematocera</taxon>
        <taxon>Culicoidea</taxon>
        <taxon>Chaoboridae</taxon>
        <taxon>Corethrella</taxon>
    </lineage>
</organism>
<feature type="region of interest" description="Disordered" evidence="1">
    <location>
        <begin position="1038"/>
        <end position="1072"/>
    </location>
</feature>
<dbReference type="InterPro" id="IPR049769">
    <property type="entry name" value="OTU_OTU"/>
</dbReference>
<dbReference type="GO" id="GO:0061578">
    <property type="term" value="F:K63-linked deubiquitinase activity"/>
    <property type="evidence" value="ECO:0007669"/>
    <property type="project" value="TreeGrafter"/>
</dbReference>
<keyword evidence="3" id="KW-0378">Hydrolase</keyword>
<feature type="non-terminal residue" evidence="3">
    <location>
        <position position="1"/>
    </location>
</feature>
<dbReference type="SUPFAM" id="SSF54001">
    <property type="entry name" value="Cysteine proteinases"/>
    <property type="match status" value="1"/>
</dbReference>
<feature type="compositionally biased region" description="Polar residues" evidence="1">
    <location>
        <begin position="871"/>
        <end position="886"/>
    </location>
</feature>
<reference evidence="3" key="1">
    <citation type="journal article" date="2014" name="Insect Biochem. Mol. Biol.">
        <title>An insight into the sialome of the frog biting fly, Corethrella appendiculata.</title>
        <authorList>
            <person name="Ribeiro J.M.C."/>
            <person name="Chagas A.C."/>
            <person name="Pham V.M."/>
            <person name="Lounibos L.P."/>
            <person name="Calvo E."/>
        </authorList>
    </citation>
    <scope>NUCLEOTIDE SEQUENCE</scope>
    <source>
        <tissue evidence="3">Salivary glands</tissue>
    </source>
</reference>